<dbReference type="InterPro" id="IPR000160">
    <property type="entry name" value="GGDEF_dom"/>
</dbReference>
<dbReference type="InterPro" id="IPR001633">
    <property type="entry name" value="EAL_dom"/>
</dbReference>
<dbReference type="Gene3D" id="3.40.50.2300">
    <property type="match status" value="1"/>
</dbReference>
<dbReference type="NCBIfam" id="TIGR00254">
    <property type="entry name" value="GGDEF"/>
    <property type="match status" value="1"/>
</dbReference>
<keyword evidence="7" id="KW-1185">Reference proteome</keyword>
<dbReference type="Gene3D" id="3.20.20.450">
    <property type="entry name" value="EAL domain"/>
    <property type="match status" value="1"/>
</dbReference>
<dbReference type="Pfam" id="PF00990">
    <property type="entry name" value="GGDEF"/>
    <property type="match status" value="1"/>
</dbReference>
<dbReference type="InterPro" id="IPR043128">
    <property type="entry name" value="Rev_trsase/Diguanyl_cyclase"/>
</dbReference>
<feature type="modified residue" description="4-aspartylphosphate" evidence="1">
    <location>
        <position position="61"/>
    </location>
</feature>
<evidence type="ECO:0000259" key="5">
    <source>
        <dbReference type="PROSITE" id="PS50887"/>
    </source>
</evidence>
<dbReference type="PROSITE" id="PS50887">
    <property type="entry name" value="GGDEF"/>
    <property type="match status" value="1"/>
</dbReference>
<protein>
    <submittedName>
        <fullName evidence="6">Diguanylate cyclase domain protein</fullName>
    </submittedName>
</protein>
<dbReference type="PROSITE" id="PS50883">
    <property type="entry name" value="EAL"/>
    <property type="match status" value="1"/>
</dbReference>
<dbReference type="EMBL" id="AUZM01000018">
    <property type="protein sequence ID" value="ERT07749.1"/>
    <property type="molecule type" value="Genomic_DNA"/>
</dbReference>
<dbReference type="Pfam" id="PF00563">
    <property type="entry name" value="EAL"/>
    <property type="match status" value="1"/>
</dbReference>
<evidence type="ECO:0000256" key="2">
    <source>
        <dbReference type="SAM" id="Coils"/>
    </source>
</evidence>
<dbReference type="FunFam" id="3.30.70.270:FF:000001">
    <property type="entry name" value="Diguanylate cyclase domain protein"/>
    <property type="match status" value="1"/>
</dbReference>
<dbReference type="InterPro" id="IPR029787">
    <property type="entry name" value="Nucleotide_cyclase"/>
</dbReference>
<dbReference type="PANTHER" id="PTHR33121">
    <property type="entry name" value="CYCLIC DI-GMP PHOSPHODIESTERASE PDEF"/>
    <property type="match status" value="1"/>
</dbReference>
<dbReference type="SUPFAM" id="SSF55073">
    <property type="entry name" value="Nucleotide cyclase"/>
    <property type="match status" value="1"/>
</dbReference>
<dbReference type="CDD" id="cd01948">
    <property type="entry name" value="EAL"/>
    <property type="match status" value="1"/>
</dbReference>
<gene>
    <name evidence="6" type="ORF">M595_2280</name>
</gene>
<dbReference type="SUPFAM" id="SSF141868">
    <property type="entry name" value="EAL domain-like"/>
    <property type="match status" value="1"/>
</dbReference>
<proteinExistence type="predicted"/>
<dbReference type="OrthoDB" id="425396at2"/>
<dbReference type="SMART" id="SM00267">
    <property type="entry name" value="GGDEF"/>
    <property type="match status" value="1"/>
</dbReference>
<dbReference type="InterPro" id="IPR050706">
    <property type="entry name" value="Cyclic-di-GMP_PDE-like"/>
</dbReference>
<dbReference type="RefSeq" id="WP_023066065.1">
    <property type="nucleotide sequence ID" value="NZ_AUZM01000018.1"/>
</dbReference>
<dbReference type="Proteomes" id="UP000017127">
    <property type="component" value="Unassembled WGS sequence"/>
</dbReference>
<organism evidence="6 7">
    <name type="scientific">Lyngbya aestuarii BL J</name>
    <dbReference type="NCBI Taxonomy" id="1348334"/>
    <lineage>
        <taxon>Bacteria</taxon>
        <taxon>Bacillati</taxon>
        <taxon>Cyanobacteriota</taxon>
        <taxon>Cyanophyceae</taxon>
        <taxon>Oscillatoriophycideae</taxon>
        <taxon>Oscillatoriales</taxon>
        <taxon>Microcoleaceae</taxon>
        <taxon>Lyngbya</taxon>
    </lineage>
</organism>
<name>U7QIF5_9CYAN</name>
<dbReference type="Gene3D" id="3.30.70.270">
    <property type="match status" value="1"/>
</dbReference>
<dbReference type="PATRIC" id="fig|1348334.3.peg.2214"/>
<dbReference type="GO" id="GO:0071111">
    <property type="term" value="F:cyclic-guanylate-specific phosphodiesterase activity"/>
    <property type="evidence" value="ECO:0007669"/>
    <property type="project" value="InterPro"/>
</dbReference>
<dbReference type="InterPro" id="IPR001789">
    <property type="entry name" value="Sig_transdc_resp-reg_receiver"/>
</dbReference>
<evidence type="ECO:0000313" key="7">
    <source>
        <dbReference type="Proteomes" id="UP000017127"/>
    </source>
</evidence>
<accession>U7QIF5</accession>
<feature type="domain" description="Response regulatory" evidence="3">
    <location>
        <begin position="12"/>
        <end position="128"/>
    </location>
</feature>
<comment type="caution">
    <text evidence="6">The sequence shown here is derived from an EMBL/GenBank/DDBJ whole genome shotgun (WGS) entry which is preliminary data.</text>
</comment>
<evidence type="ECO:0000259" key="3">
    <source>
        <dbReference type="PROSITE" id="PS50110"/>
    </source>
</evidence>
<keyword evidence="2" id="KW-0175">Coiled coil</keyword>
<evidence type="ECO:0000313" key="6">
    <source>
        <dbReference type="EMBL" id="ERT07749.1"/>
    </source>
</evidence>
<feature type="domain" description="EAL" evidence="4">
    <location>
        <begin position="339"/>
        <end position="595"/>
    </location>
</feature>
<dbReference type="GO" id="GO:0000160">
    <property type="term" value="P:phosphorelay signal transduction system"/>
    <property type="evidence" value="ECO:0007669"/>
    <property type="project" value="InterPro"/>
</dbReference>
<dbReference type="FunFam" id="3.20.20.450:FF:000001">
    <property type="entry name" value="Cyclic di-GMP phosphodiesterase yahA"/>
    <property type="match status" value="1"/>
</dbReference>
<reference evidence="6 7" key="1">
    <citation type="journal article" date="2013" name="Front. Microbiol.">
        <title>Comparative genomic analyses of the cyanobacterium, Lyngbya aestuarii BL J, a powerful hydrogen producer.</title>
        <authorList>
            <person name="Kothari A."/>
            <person name="Vaughn M."/>
            <person name="Garcia-Pichel F."/>
        </authorList>
    </citation>
    <scope>NUCLEOTIDE SEQUENCE [LARGE SCALE GENOMIC DNA]</scope>
    <source>
        <strain evidence="6 7">BL J</strain>
    </source>
</reference>
<dbReference type="CDD" id="cd19920">
    <property type="entry name" value="REC_PA4781-like"/>
    <property type="match status" value="1"/>
</dbReference>
<dbReference type="SMART" id="SM00052">
    <property type="entry name" value="EAL"/>
    <property type="match status" value="1"/>
</dbReference>
<sequence length="601" mass="67882">MNQSTPNFIKADILIVDDTPMNLRLLSTMLSDQGYEVRQAINGKMALTAVQTCPPSLILLDIMMPDIDGYQVCYFLKNDPKTAEIPIIFLSALDDVLDKVKAFKAGGVDYITKPFEFEEILARVKNQLALKDAKLKLSTLNAQLEKRVEQRKKQLEVANAKLLEMALHDPLTGLPNRRFLMEQLEQSLNRAKQDSQAQFAVLFLDCDRFKVVNDSLGHLVGDELLIALSRRLETLLNPDDILARLGGDEFIILLQSIHHSQQVTQIANSILEALSHPFQLEEHEVFINTSIGIALGHPNYENPEHLLRDADNAVYKAKALGRGRYHIFDSTLHVAAINTLELETELHKAIKEQELVVYYQPIVVLNTGKIVGFEALVRWQHPTRGLISPHSFIPIAEEIGLIIPLGKWVLHQSCQQLQTWQKQNLVDDSFFISVNLSARQLTQLDLNEQVDKILHDTQINPECLKLEITESSLMENPQIAIDILQKFKQRGIQLGIDDFGTGYSSLSYLHYFPLDTLKIDQSFVKQINETSKKLGLVPIIINIAQILEMNVIAEGIETQTQLRQLLSLNCKLGQGYLFSCPVNAEEAIHLVSSNEWQNLIP</sequence>
<feature type="domain" description="GGDEF" evidence="5">
    <location>
        <begin position="197"/>
        <end position="330"/>
    </location>
</feature>
<dbReference type="CDD" id="cd01949">
    <property type="entry name" value="GGDEF"/>
    <property type="match status" value="1"/>
</dbReference>
<keyword evidence="1" id="KW-0597">Phosphoprotein</keyword>
<dbReference type="PANTHER" id="PTHR33121:SF70">
    <property type="entry name" value="SIGNALING PROTEIN YKOW"/>
    <property type="match status" value="1"/>
</dbReference>
<evidence type="ECO:0000256" key="1">
    <source>
        <dbReference type="PROSITE-ProRule" id="PRU00169"/>
    </source>
</evidence>
<dbReference type="AlphaFoldDB" id="U7QIF5"/>
<dbReference type="Pfam" id="PF00072">
    <property type="entry name" value="Response_reg"/>
    <property type="match status" value="1"/>
</dbReference>
<evidence type="ECO:0000259" key="4">
    <source>
        <dbReference type="PROSITE" id="PS50883"/>
    </source>
</evidence>
<dbReference type="InterPro" id="IPR035919">
    <property type="entry name" value="EAL_sf"/>
</dbReference>
<dbReference type="PROSITE" id="PS50110">
    <property type="entry name" value="RESPONSE_REGULATORY"/>
    <property type="match status" value="1"/>
</dbReference>
<feature type="coiled-coil region" evidence="2">
    <location>
        <begin position="130"/>
        <end position="165"/>
    </location>
</feature>
<dbReference type="SUPFAM" id="SSF52172">
    <property type="entry name" value="CheY-like"/>
    <property type="match status" value="1"/>
</dbReference>
<dbReference type="InterPro" id="IPR011006">
    <property type="entry name" value="CheY-like_superfamily"/>
</dbReference>
<dbReference type="SMART" id="SM00448">
    <property type="entry name" value="REC"/>
    <property type="match status" value="1"/>
</dbReference>